<dbReference type="PANTHER" id="PTHR13789">
    <property type="entry name" value="MONOOXYGENASE"/>
    <property type="match status" value="1"/>
</dbReference>
<protein>
    <submittedName>
        <fullName evidence="4">2-polyprenyl-6-methoxyphenol hydroxylase-like FAD-dependent oxidoreductase</fullName>
    </submittedName>
</protein>
<dbReference type="Gene3D" id="3.50.50.60">
    <property type="entry name" value="FAD/NAD(P)-binding domain"/>
    <property type="match status" value="1"/>
</dbReference>
<evidence type="ECO:0000256" key="1">
    <source>
        <dbReference type="ARBA" id="ARBA00023002"/>
    </source>
</evidence>
<keyword evidence="1" id="KW-0560">Oxidoreductase</keyword>
<dbReference type="AlphaFoldDB" id="A0A543E395"/>
<dbReference type="InterPro" id="IPR036188">
    <property type="entry name" value="FAD/NAD-bd_sf"/>
</dbReference>
<reference evidence="4 5" key="1">
    <citation type="submission" date="2019-06" db="EMBL/GenBank/DDBJ databases">
        <title>Sequencing the genomes of 1000 actinobacteria strains.</title>
        <authorList>
            <person name="Klenk H.-P."/>
        </authorList>
    </citation>
    <scope>NUCLEOTIDE SEQUENCE [LARGE SCALE GENOMIC DNA]</scope>
    <source>
        <strain evidence="4 5">DSM 45301</strain>
    </source>
</reference>
<gene>
    <name evidence="4" type="ORF">FB558_2863</name>
</gene>
<proteinExistence type="predicted"/>
<dbReference type="InterPro" id="IPR002938">
    <property type="entry name" value="FAD-bd"/>
</dbReference>
<dbReference type="SUPFAM" id="SSF51905">
    <property type="entry name" value="FAD/NAD(P)-binding domain"/>
    <property type="match status" value="1"/>
</dbReference>
<keyword evidence="5" id="KW-1185">Reference proteome</keyword>
<dbReference type="Proteomes" id="UP000315677">
    <property type="component" value="Unassembled WGS sequence"/>
</dbReference>
<evidence type="ECO:0000313" key="5">
    <source>
        <dbReference type="Proteomes" id="UP000315677"/>
    </source>
</evidence>
<dbReference type="GO" id="GO:0071949">
    <property type="term" value="F:FAD binding"/>
    <property type="evidence" value="ECO:0007669"/>
    <property type="project" value="InterPro"/>
</dbReference>
<accession>A0A543E395</accession>
<dbReference type="PANTHER" id="PTHR13789:SF309">
    <property type="entry name" value="PUTATIVE (AFU_ORTHOLOGUE AFUA_6G14510)-RELATED"/>
    <property type="match status" value="1"/>
</dbReference>
<dbReference type="InterPro" id="IPR050493">
    <property type="entry name" value="FAD-dep_Monooxygenase_BioMet"/>
</dbReference>
<sequence length="395" mass="41757">MDVLICGAGIAGCALALGLHRVGIDSRLIEARSSAGPEEGAFLTIAPNGMIALAALGQPGLVEAARGAAVSGIEFRNAAGRRIARLDGTGDRARYGATSHLVRRGLLREQLLVAVREAGIAVEHGARVAAVRETPGEATVVLEDGRELGADVVVGADGIWSQVRASVWPDAPRPAYGGVIDCGGWVPIDLPDSRAQQMYFGRRAFFGFVVHRGTAYWFSNVPAPEPARGTLAKIDPAAWLERVRELHADDPAAVRRVLDAATTSLGAWPIYDLPSLATWQTARVCLVGDAAHATNPSAGQGASLCLEDAVILPRALRDSPNTAIALANFTNTRRGRVEQIVAMGRRIGTRKASSAAGSRFRDLSLPLFLRMGASATHEQYSYRVDEVDPLAHGVG</sequence>
<keyword evidence="2" id="KW-0503">Monooxygenase</keyword>
<evidence type="ECO:0000313" key="4">
    <source>
        <dbReference type="EMBL" id="TQM16060.1"/>
    </source>
</evidence>
<evidence type="ECO:0000256" key="2">
    <source>
        <dbReference type="ARBA" id="ARBA00023033"/>
    </source>
</evidence>
<comment type="caution">
    <text evidence="4">The sequence shown here is derived from an EMBL/GenBank/DDBJ whole genome shotgun (WGS) entry which is preliminary data.</text>
</comment>
<organism evidence="4 5">
    <name type="scientific">Pseudonocardia kunmingensis</name>
    <dbReference type="NCBI Taxonomy" id="630975"/>
    <lineage>
        <taxon>Bacteria</taxon>
        <taxon>Bacillati</taxon>
        <taxon>Actinomycetota</taxon>
        <taxon>Actinomycetes</taxon>
        <taxon>Pseudonocardiales</taxon>
        <taxon>Pseudonocardiaceae</taxon>
        <taxon>Pseudonocardia</taxon>
    </lineage>
</organism>
<name>A0A543E395_9PSEU</name>
<dbReference type="Pfam" id="PF01494">
    <property type="entry name" value="FAD_binding_3"/>
    <property type="match status" value="1"/>
</dbReference>
<feature type="domain" description="FAD-binding" evidence="3">
    <location>
        <begin position="2"/>
        <end position="319"/>
    </location>
</feature>
<evidence type="ECO:0000259" key="3">
    <source>
        <dbReference type="Pfam" id="PF01494"/>
    </source>
</evidence>
<dbReference type="PRINTS" id="PR00420">
    <property type="entry name" value="RNGMNOXGNASE"/>
</dbReference>
<dbReference type="EMBL" id="VFPA01000001">
    <property type="protein sequence ID" value="TQM16060.1"/>
    <property type="molecule type" value="Genomic_DNA"/>
</dbReference>
<dbReference type="GO" id="GO:0004497">
    <property type="term" value="F:monooxygenase activity"/>
    <property type="evidence" value="ECO:0007669"/>
    <property type="project" value="UniProtKB-KW"/>
</dbReference>